<evidence type="ECO:0000256" key="1">
    <source>
        <dbReference type="ARBA" id="ARBA00010617"/>
    </source>
</evidence>
<evidence type="ECO:0000256" key="2">
    <source>
        <dbReference type="ARBA" id="ARBA00022617"/>
    </source>
</evidence>
<sequence>MKCYPSMASKTKKKLLDVHRQVDSIVEDIINERKKNLATTHKDDHALGDEDLIDVLLRVKKDGSTRVISYGLFHVLRARRVMGDLIKVSCDVVAAVKKRNMSIKGSLTSLSFT</sequence>
<protein>
    <submittedName>
        <fullName evidence="7">Uncharacterized protein</fullName>
    </submittedName>
</protein>
<evidence type="ECO:0000256" key="4">
    <source>
        <dbReference type="ARBA" id="ARBA00023002"/>
    </source>
</evidence>
<reference evidence="8" key="2">
    <citation type="journal article" date="2017" name="J. Anim. Genet.">
        <title>Multiple reference genome sequences of hot pepper reveal the massive evolution of plant disease resistance genes by retroduplication.</title>
        <authorList>
            <person name="Kim S."/>
            <person name="Park J."/>
            <person name="Yeom S.-I."/>
            <person name="Kim Y.-M."/>
            <person name="Seo E."/>
            <person name="Kim K.-T."/>
            <person name="Kim M.-S."/>
            <person name="Lee J.M."/>
            <person name="Cheong K."/>
            <person name="Shin H.-S."/>
            <person name="Kim S.-B."/>
            <person name="Han K."/>
            <person name="Lee J."/>
            <person name="Park M."/>
            <person name="Lee H.-A."/>
            <person name="Lee H.-Y."/>
            <person name="Lee Y."/>
            <person name="Oh S."/>
            <person name="Lee J.H."/>
            <person name="Choi E."/>
            <person name="Choi E."/>
            <person name="Lee S.E."/>
            <person name="Jeon J."/>
            <person name="Kim H."/>
            <person name="Choi G."/>
            <person name="Song H."/>
            <person name="Lee J."/>
            <person name="Lee S.-C."/>
            <person name="Kwon J.-K."/>
            <person name="Lee H.-Y."/>
            <person name="Koo N."/>
            <person name="Hong Y."/>
            <person name="Kim R.W."/>
            <person name="Kang W.-H."/>
            <person name="Huh J.H."/>
            <person name="Kang B.-C."/>
            <person name="Yang T.-J."/>
            <person name="Lee Y.-H."/>
            <person name="Bennetzen J.L."/>
            <person name="Choi D."/>
        </authorList>
    </citation>
    <scope>NUCLEOTIDE SEQUENCE [LARGE SCALE GENOMIC DNA]</scope>
    <source>
        <strain evidence="8">cv. PBC81</strain>
    </source>
</reference>
<organism evidence="7 8">
    <name type="scientific">Capsicum baccatum</name>
    <name type="common">Peruvian pepper</name>
    <dbReference type="NCBI Taxonomy" id="33114"/>
    <lineage>
        <taxon>Eukaryota</taxon>
        <taxon>Viridiplantae</taxon>
        <taxon>Streptophyta</taxon>
        <taxon>Embryophyta</taxon>
        <taxon>Tracheophyta</taxon>
        <taxon>Spermatophyta</taxon>
        <taxon>Magnoliopsida</taxon>
        <taxon>eudicotyledons</taxon>
        <taxon>Gunneridae</taxon>
        <taxon>Pentapetalae</taxon>
        <taxon>asterids</taxon>
        <taxon>lamiids</taxon>
        <taxon>Solanales</taxon>
        <taxon>Solanaceae</taxon>
        <taxon>Solanoideae</taxon>
        <taxon>Capsiceae</taxon>
        <taxon>Capsicum</taxon>
    </lineage>
</organism>
<keyword evidence="4" id="KW-0560">Oxidoreductase</keyword>
<comment type="caution">
    <text evidence="7">The sequence shown here is derived from an EMBL/GenBank/DDBJ whole genome shotgun (WGS) entry which is preliminary data.</text>
</comment>
<evidence type="ECO:0000313" key="8">
    <source>
        <dbReference type="Proteomes" id="UP000224567"/>
    </source>
</evidence>
<gene>
    <name evidence="7" type="ORF">CQW23_20286</name>
</gene>
<evidence type="ECO:0000313" key="7">
    <source>
        <dbReference type="EMBL" id="PHT41432.1"/>
    </source>
</evidence>
<keyword evidence="5" id="KW-0408">Iron</keyword>
<keyword evidence="2" id="KW-0349">Heme</keyword>
<dbReference type="AlphaFoldDB" id="A0A2G2W8B8"/>
<dbReference type="PANTHER" id="PTHR47953">
    <property type="entry name" value="OS08G0105600 PROTEIN"/>
    <property type="match status" value="1"/>
</dbReference>
<dbReference type="InterPro" id="IPR052306">
    <property type="entry name" value="CYP450_71D"/>
</dbReference>
<reference evidence="7 8" key="1">
    <citation type="journal article" date="2017" name="Genome Biol.">
        <title>New reference genome sequences of hot pepper reveal the massive evolution of plant disease-resistance genes by retroduplication.</title>
        <authorList>
            <person name="Kim S."/>
            <person name="Park J."/>
            <person name="Yeom S.I."/>
            <person name="Kim Y.M."/>
            <person name="Seo E."/>
            <person name="Kim K.T."/>
            <person name="Kim M.S."/>
            <person name="Lee J.M."/>
            <person name="Cheong K."/>
            <person name="Shin H.S."/>
            <person name="Kim S.B."/>
            <person name="Han K."/>
            <person name="Lee J."/>
            <person name="Park M."/>
            <person name="Lee H.A."/>
            <person name="Lee H.Y."/>
            <person name="Lee Y."/>
            <person name="Oh S."/>
            <person name="Lee J.H."/>
            <person name="Choi E."/>
            <person name="Choi E."/>
            <person name="Lee S.E."/>
            <person name="Jeon J."/>
            <person name="Kim H."/>
            <person name="Choi G."/>
            <person name="Song H."/>
            <person name="Lee J."/>
            <person name="Lee S.C."/>
            <person name="Kwon J.K."/>
            <person name="Lee H.Y."/>
            <person name="Koo N."/>
            <person name="Hong Y."/>
            <person name="Kim R.W."/>
            <person name="Kang W.H."/>
            <person name="Huh J.H."/>
            <person name="Kang B.C."/>
            <person name="Yang T.J."/>
            <person name="Lee Y.H."/>
            <person name="Bennetzen J.L."/>
            <person name="Choi D."/>
        </authorList>
    </citation>
    <scope>NUCLEOTIDE SEQUENCE [LARGE SCALE GENOMIC DNA]</scope>
    <source>
        <strain evidence="8">cv. PBC81</strain>
    </source>
</reference>
<evidence type="ECO:0000256" key="5">
    <source>
        <dbReference type="ARBA" id="ARBA00023004"/>
    </source>
</evidence>
<accession>A0A2G2W8B8</accession>
<evidence type="ECO:0000256" key="6">
    <source>
        <dbReference type="ARBA" id="ARBA00023033"/>
    </source>
</evidence>
<comment type="similarity">
    <text evidence="1">Belongs to the cytochrome P450 family.</text>
</comment>
<dbReference type="GO" id="GO:0004497">
    <property type="term" value="F:monooxygenase activity"/>
    <property type="evidence" value="ECO:0007669"/>
    <property type="project" value="UniProtKB-KW"/>
</dbReference>
<dbReference type="OrthoDB" id="2789670at2759"/>
<dbReference type="EMBL" id="MLFT02000008">
    <property type="protein sequence ID" value="PHT41432.1"/>
    <property type="molecule type" value="Genomic_DNA"/>
</dbReference>
<dbReference type="Proteomes" id="UP000224567">
    <property type="component" value="Unassembled WGS sequence"/>
</dbReference>
<keyword evidence="3" id="KW-0479">Metal-binding</keyword>
<dbReference type="GO" id="GO:0046872">
    <property type="term" value="F:metal ion binding"/>
    <property type="evidence" value="ECO:0007669"/>
    <property type="project" value="UniProtKB-KW"/>
</dbReference>
<keyword evidence="8" id="KW-1185">Reference proteome</keyword>
<name>A0A2G2W8B8_CAPBA</name>
<proteinExistence type="inferred from homology"/>
<keyword evidence="6" id="KW-0503">Monooxygenase</keyword>
<dbReference type="PANTHER" id="PTHR47953:SF17">
    <property type="entry name" value="CYTOCHROME P450"/>
    <property type="match status" value="1"/>
</dbReference>
<evidence type="ECO:0000256" key="3">
    <source>
        <dbReference type="ARBA" id="ARBA00022723"/>
    </source>
</evidence>